<dbReference type="InterPro" id="IPR036188">
    <property type="entry name" value="FAD/NAD-bd_sf"/>
</dbReference>
<evidence type="ECO:0008006" key="4">
    <source>
        <dbReference type="Google" id="ProtNLM"/>
    </source>
</evidence>
<protein>
    <recommendedName>
        <fullName evidence="4">FAD/NAD(P)-binding domain-containing protein</fullName>
    </recommendedName>
</protein>
<keyword evidence="3" id="KW-1185">Reference proteome</keyword>
<accession>A0ABR2YQ28</accession>
<dbReference type="PRINTS" id="PR00891">
    <property type="entry name" value="RABGDIREP"/>
</dbReference>
<proteinExistence type="inferred from homology"/>
<dbReference type="PANTHER" id="PTHR11787">
    <property type="entry name" value="RAB GDP-DISSOCIATION INHIBITOR"/>
    <property type="match status" value="1"/>
</dbReference>
<reference evidence="2 3" key="1">
    <citation type="journal article" date="2024" name="Nat. Commun.">
        <title>Phylogenomics reveals the evolutionary origins of lichenization in chlorophyte algae.</title>
        <authorList>
            <person name="Puginier C."/>
            <person name="Libourel C."/>
            <person name="Otte J."/>
            <person name="Skaloud P."/>
            <person name="Haon M."/>
            <person name="Grisel S."/>
            <person name="Petersen M."/>
            <person name="Berrin J.G."/>
            <person name="Delaux P.M."/>
            <person name="Dal Grande F."/>
            <person name="Keller J."/>
        </authorList>
    </citation>
    <scope>NUCLEOTIDE SEQUENCE [LARGE SCALE GENOMIC DNA]</scope>
    <source>
        <strain evidence="2 3">SAG 216-7</strain>
    </source>
</reference>
<comment type="caution">
    <text evidence="2">The sequence shown here is derived from an EMBL/GenBank/DDBJ whole genome shotgun (WGS) entry which is preliminary data.</text>
</comment>
<evidence type="ECO:0000256" key="1">
    <source>
        <dbReference type="ARBA" id="ARBA00005593"/>
    </source>
</evidence>
<comment type="similarity">
    <text evidence="1">Belongs to the Rab GDI family.</text>
</comment>
<sequence length="74" mass="8252">MGTEITPDEYDLIVIGTGLQESLIASAAAKQGKTVLHLDPANYYGSLWTSFQLDQFLDWCKSHGSDKIERFSSR</sequence>
<dbReference type="PANTHER" id="PTHR11787:SF4">
    <property type="entry name" value="CHM, RAB ESCORT PROTEIN 1"/>
    <property type="match status" value="1"/>
</dbReference>
<dbReference type="EMBL" id="JALJOT010000007">
    <property type="protein sequence ID" value="KAK9909013.1"/>
    <property type="molecule type" value="Genomic_DNA"/>
</dbReference>
<dbReference type="InterPro" id="IPR018203">
    <property type="entry name" value="GDP_dissociation_inhibitor"/>
</dbReference>
<evidence type="ECO:0000313" key="3">
    <source>
        <dbReference type="Proteomes" id="UP001491310"/>
    </source>
</evidence>
<gene>
    <name evidence="2" type="ORF">WJX75_006040</name>
</gene>
<dbReference type="Pfam" id="PF00996">
    <property type="entry name" value="GDI"/>
    <property type="match status" value="1"/>
</dbReference>
<evidence type="ECO:0000313" key="2">
    <source>
        <dbReference type="EMBL" id="KAK9909013.1"/>
    </source>
</evidence>
<organism evidence="2 3">
    <name type="scientific">Coccomyxa subellipsoidea</name>
    <dbReference type="NCBI Taxonomy" id="248742"/>
    <lineage>
        <taxon>Eukaryota</taxon>
        <taxon>Viridiplantae</taxon>
        <taxon>Chlorophyta</taxon>
        <taxon>core chlorophytes</taxon>
        <taxon>Trebouxiophyceae</taxon>
        <taxon>Trebouxiophyceae incertae sedis</taxon>
        <taxon>Coccomyxaceae</taxon>
        <taxon>Coccomyxa</taxon>
    </lineage>
</organism>
<dbReference type="Gene3D" id="3.50.50.60">
    <property type="entry name" value="FAD/NAD(P)-binding domain"/>
    <property type="match status" value="1"/>
</dbReference>
<name>A0ABR2YQ28_9CHLO</name>
<dbReference type="SUPFAM" id="SSF51905">
    <property type="entry name" value="FAD/NAD(P)-binding domain"/>
    <property type="match status" value="1"/>
</dbReference>
<dbReference type="Proteomes" id="UP001491310">
    <property type="component" value="Unassembled WGS sequence"/>
</dbReference>